<organism evidence="2 3">
    <name type="scientific">Acinetobacter schindleri</name>
    <dbReference type="NCBI Taxonomy" id="108981"/>
    <lineage>
        <taxon>Bacteria</taxon>
        <taxon>Pseudomonadati</taxon>
        <taxon>Pseudomonadota</taxon>
        <taxon>Gammaproteobacteria</taxon>
        <taxon>Moraxellales</taxon>
        <taxon>Moraxellaceae</taxon>
        <taxon>Acinetobacter</taxon>
    </lineage>
</organism>
<feature type="compositionally biased region" description="Basic and acidic residues" evidence="1">
    <location>
        <begin position="189"/>
        <end position="215"/>
    </location>
</feature>
<name>A0AAE6WVU2_9GAMM</name>
<proteinExistence type="predicted"/>
<feature type="region of interest" description="Disordered" evidence="1">
    <location>
        <begin position="177"/>
        <end position="233"/>
    </location>
</feature>
<dbReference type="EMBL" id="CP044463">
    <property type="protein sequence ID" value="QIC67910.1"/>
    <property type="molecule type" value="Genomic_DNA"/>
</dbReference>
<evidence type="ECO:0000256" key="1">
    <source>
        <dbReference type="SAM" id="MobiDB-lite"/>
    </source>
</evidence>
<dbReference type="Proteomes" id="UP000503505">
    <property type="component" value="Chromosome"/>
</dbReference>
<gene>
    <name evidence="2" type="ORF">FSC10_11315</name>
</gene>
<reference evidence="2 3" key="1">
    <citation type="submission" date="2019-09" db="EMBL/GenBank/DDBJ databases">
        <title>Non-baumannii Acinetobacter spp. carrying blaNDM-1 isolated in China.</title>
        <authorList>
            <person name="Cui C."/>
            <person name="Chen C."/>
            <person name="Sun J."/>
            <person name="Liu Y."/>
        </authorList>
    </citation>
    <scope>NUCLEOTIDE SEQUENCE [LARGE SCALE GENOMIC DNA]</scope>
    <source>
        <strain evidence="2 3">HZE23-1</strain>
    </source>
</reference>
<dbReference type="RefSeq" id="WP_163171871.1">
    <property type="nucleotide sequence ID" value="NZ_CP044463.1"/>
</dbReference>
<accession>A0AAE6WVU2</accession>
<evidence type="ECO:0000313" key="3">
    <source>
        <dbReference type="Proteomes" id="UP000503505"/>
    </source>
</evidence>
<feature type="compositionally biased region" description="Low complexity" evidence="1">
    <location>
        <begin position="177"/>
        <end position="188"/>
    </location>
</feature>
<sequence>MSLAACNSMQGAKKNILHPFHSPQELIVKRGINQPDGKAKDYVYLWDQQQRHNTTQAMYPRSVMTQYCHEQGGKLSLLYKSKFGLVNDSAQRTRLAANRGVVQGIGAYKCTMGDLAESWIVSIEPVAERQAENNSKTRSVRLLTRLMKTAEAHNFYQAAASTAKTAKKQVNVVKATATAKTSVAAKPTAEQKDHDRKELERKELAKAEVEKKEPKPVTVTTPRASVNETPQQQQMKLYVTARRDINNGRNLNNACNNAQRAYNYGKQQGTEGTRVYTESGMLVARCLTSISTYSSRFPNAKGQAQRVLNGLASQYNHAGAKNMLKQIN</sequence>
<protein>
    <submittedName>
        <fullName evidence="2">Uncharacterized protein</fullName>
    </submittedName>
</protein>
<dbReference type="AlphaFoldDB" id="A0AAE6WVU2"/>
<feature type="compositionally biased region" description="Polar residues" evidence="1">
    <location>
        <begin position="224"/>
        <end position="233"/>
    </location>
</feature>
<evidence type="ECO:0000313" key="2">
    <source>
        <dbReference type="EMBL" id="QIC67910.1"/>
    </source>
</evidence>